<accession>A0A1B0AI66</accession>
<dbReference type="EnsemblMetazoa" id="GPAI046580-RA">
    <property type="protein sequence ID" value="GPAI046580-PA"/>
    <property type="gene ID" value="GPAI046580"/>
</dbReference>
<sequence>MDVHSVDVDIVRELMLNTFIICVVSFSVNFAFAADGMLPYFLRQYDHQYRVQAVNSKGQQLRQASSDGVETIIEKHELFELPTQIEIIREGHPFFIGQSEENEQTPKSKNMITDDRKAKNQFIVSVQFEESDSLQTPQASNGMLKRNQYLPNVEDVAKSGKTTTEMPTVLTMNGDGNSNSDSKSDGTTLTTSSKMSSHETKEMIDISTTAPQANSHQVAIRDDEIWQLRGHMYRKSCRP</sequence>
<dbReference type="AlphaFoldDB" id="A0A1B0AI66"/>
<keyword evidence="2" id="KW-1133">Transmembrane helix</keyword>
<dbReference type="Proteomes" id="UP000092445">
    <property type="component" value="Unassembled WGS sequence"/>
</dbReference>
<keyword evidence="2" id="KW-0812">Transmembrane</keyword>
<reference evidence="3" key="2">
    <citation type="submission" date="2020-05" db="UniProtKB">
        <authorList>
            <consortium name="EnsemblMetazoa"/>
        </authorList>
    </citation>
    <scope>IDENTIFICATION</scope>
    <source>
        <strain evidence="3">IAEA</strain>
    </source>
</reference>
<evidence type="ECO:0000256" key="1">
    <source>
        <dbReference type="SAM" id="MobiDB-lite"/>
    </source>
</evidence>
<dbReference type="VEuPathDB" id="VectorBase:GPAI046580"/>
<proteinExistence type="predicted"/>
<name>A0A1B0AI66_GLOPL</name>
<dbReference type="STRING" id="7398.A0A1B0AI66"/>
<evidence type="ECO:0000313" key="3">
    <source>
        <dbReference type="EnsemblMetazoa" id="GPAI046580-PA"/>
    </source>
</evidence>
<feature type="region of interest" description="Disordered" evidence="1">
    <location>
        <begin position="167"/>
        <end position="198"/>
    </location>
</feature>
<evidence type="ECO:0000256" key="2">
    <source>
        <dbReference type="SAM" id="Phobius"/>
    </source>
</evidence>
<evidence type="ECO:0000313" key="4">
    <source>
        <dbReference type="Proteomes" id="UP000092445"/>
    </source>
</evidence>
<keyword evidence="2" id="KW-0472">Membrane</keyword>
<protein>
    <submittedName>
        <fullName evidence="3">Uncharacterized protein</fullName>
    </submittedName>
</protein>
<feature type="transmembrane region" description="Helical" evidence="2">
    <location>
        <begin position="14"/>
        <end position="34"/>
    </location>
</feature>
<keyword evidence="4" id="KW-1185">Reference proteome</keyword>
<organism evidence="3 4">
    <name type="scientific">Glossina pallidipes</name>
    <name type="common">Tsetse fly</name>
    <dbReference type="NCBI Taxonomy" id="7398"/>
    <lineage>
        <taxon>Eukaryota</taxon>
        <taxon>Metazoa</taxon>
        <taxon>Ecdysozoa</taxon>
        <taxon>Arthropoda</taxon>
        <taxon>Hexapoda</taxon>
        <taxon>Insecta</taxon>
        <taxon>Pterygota</taxon>
        <taxon>Neoptera</taxon>
        <taxon>Endopterygota</taxon>
        <taxon>Diptera</taxon>
        <taxon>Brachycera</taxon>
        <taxon>Muscomorpha</taxon>
        <taxon>Hippoboscoidea</taxon>
        <taxon>Glossinidae</taxon>
        <taxon>Glossina</taxon>
    </lineage>
</organism>
<reference evidence="4" key="1">
    <citation type="submission" date="2014-03" db="EMBL/GenBank/DDBJ databases">
        <authorList>
            <person name="Aksoy S."/>
            <person name="Warren W."/>
            <person name="Wilson R.K."/>
        </authorList>
    </citation>
    <scope>NUCLEOTIDE SEQUENCE [LARGE SCALE GENOMIC DNA]</scope>
    <source>
        <strain evidence="4">IAEA</strain>
    </source>
</reference>